<evidence type="ECO:0000259" key="8">
    <source>
        <dbReference type="Pfam" id="PF02492"/>
    </source>
</evidence>
<evidence type="ECO:0000256" key="1">
    <source>
        <dbReference type="ARBA" id="ARBA00022741"/>
    </source>
</evidence>
<feature type="domain" description="CobW/HypB/UreG nucleotide-binding" evidence="8">
    <location>
        <begin position="44"/>
        <end position="252"/>
    </location>
</feature>
<dbReference type="CDD" id="cd03112">
    <property type="entry name" value="CobW-like"/>
    <property type="match status" value="1"/>
</dbReference>
<dbReference type="InterPro" id="IPR036627">
    <property type="entry name" value="CobW-likC_sf"/>
</dbReference>
<dbReference type="GeneID" id="90036902"/>
<proteinExistence type="inferred from homology"/>
<comment type="caution">
    <text evidence="10">The sequence shown here is derived from an EMBL/GenBank/DDBJ whole genome shotgun (WGS) entry which is preliminary data.</text>
</comment>
<dbReference type="Gene3D" id="3.30.1220.10">
    <property type="entry name" value="CobW-like, C-terminal domain"/>
    <property type="match status" value="1"/>
</dbReference>
<keyword evidence="5" id="KW-0143">Chaperone</keyword>
<dbReference type="EMBL" id="JBBJBU010000001">
    <property type="protein sequence ID" value="KAK7207291.1"/>
    <property type="molecule type" value="Genomic_DNA"/>
</dbReference>
<accession>A0ABR1FBR2</accession>
<feature type="domain" description="CobW C-terminal" evidence="9">
    <location>
        <begin position="310"/>
        <end position="392"/>
    </location>
</feature>
<dbReference type="Proteomes" id="UP001498771">
    <property type="component" value="Unassembled WGS sequence"/>
</dbReference>
<dbReference type="Pfam" id="PF02492">
    <property type="entry name" value="cobW"/>
    <property type="match status" value="1"/>
</dbReference>
<comment type="catalytic activity">
    <reaction evidence="7">
        <text>GTP + H2O = GDP + phosphate + H(+)</text>
        <dbReference type="Rhea" id="RHEA:19669"/>
        <dbReference type="ChEBI" id="CHEBI:15377"/>
        <dbReference type="ChEBI" id="CHEBI:15378"/>
        <dbReference type="ChEBI" id="CHEBI:37565"/>
        <dbReference type="ChEBI" id="CHEBI:43474"/>
        <dbReference type="ChEBI" id="CHEBI:58189"/>
    </reaction>
    <physiologicalReaction direction="left-to-right" evidence="7">
        <dbReference type="Rhea" id="RHEA:19670"/>
    </physiologicalReaction>
</comment>
<evidence type="ECO:0000313" key="11">
    <source>
        <dbReference type="Proteomes" id="UP001498771"/>
    </source>
</evidence>
<dbReference type="InterPro" id="IPR011629">
    <property type="entry name" value="CobW-like_C"/>
</dbReference>
<keyword evidence="11" id="KW-1185">Reference proteome</keyword>
<protein>
    <submittedName>
        <fullName evidence="10">COBW domain-containing protein</fullName>
    </submittedName>
</protein>
<evidence type="ECO:0000256" key="5">
    <source>
        <dbReference type="ARBA" id="ARBA00023186"/>
    </source>
</evidence>
<evidence type="ECO:0000256" key="7">
    <source>
        <dbReference type="ARBA" id="ARBA00049117"/>
    </source>
</evidence>
<keyword evidence="2" id="KW-0378">Hydrolase</keyword>
<evidence type="ECO:0000259" key="9">
    <source>
        <dbReference type="Pfam" id="PF07683"/>
    </source>
</evidence>
<reference evidence="10 11" key="1">
    <citation type="submission" date="2024-03" db="EMBL/GenBank/DDBJ databases">
        <title>Genome-scale model development and genomic sequencing of the oleaginous clade Lipomyces.</title>
        <authorList>
            <consortium name="Lawrence Berkeley National Laboratory"/>
            <person name="Czajka J.J."/>
            <person name="Han Y."/>
            <person name="Kim J."/>
            <person name="Mondo S.J."/>
            <person name="Hofstad B.A."/>
            <person name="Robles A."/>
            <person name="Haridas S."/>
            <person name="Riley R."/>
            <person name="LaButti K."/>
            <person name="Pangilinan J."/>
            <person name="Andreopoulos W."/>
            <person name="Lipzen A."/>
            <person name="Yan J."/>
            <person name="Wang M."/>
            <person name="Ng V."/>
            <person name="Grigoriev I.V."/>
            <person name="Spatafora J.W."/>
            <person name="Magnuson J.K."/>
            <person name="Baker S.E."/>
            <person name="Pomraning K.R."/>
        </authorList>
    </citation>
    <scope>NUCLEOTIDE SEQUENCE [LARGE SCALE GENOMIC DNA]</scope>
    <source>
        <strain evidence="10 11">Phaff 52-87</strain>
    </source>
</reference>
<dbReference type="Pfam" id="PF07683">
    <property type="entry name" value="CobW_C"/>
    <property type="match status" value="1"/>
</dbReference>
<evidence type="ECO:0000256" key="6">
    <source>
        <dbReference type="ARBA" id="ARBA00034320"/>
    </source>
</evidence>
<keyword evidence="3" id="KW-0862">Zinc</keyword>
<organism evidence="10 11">
    <name type="scientific">Myxozyma melibiosi</name>
    <dbReference type="NCBI Taxonomy" id="54550"/>
    <lineage>
        <taxon>Eukaryota</taxon>
        <taxon>Fungi</taxon>
        <taxon>Dikarya</taxon>
        <taxon>Ascomycota</taxon>
        <taxon>Saccharomycotina</taxon>
        <taxon>Lipomycetes</taxon>
        <taxon>Lipomycetales</taxon>
        <taxon>Lipomycetaceae</taxon>
        <taxon>Myxozyma</taxon>
    </lineage>
</organism>
<dbReference type="InterPro" id="IPR051316">
    <property type="entry name" value="Zinc-reg_GTPase_activator"/>
</dbReference>
<dbReference type="RefSeq" id="XP_064770324.1">
    <property type="nucleotide sequence ID" value="XM_064911390.1"/>
</dbReference>
<keyword evidence="1" id="KW-0547">Nucleotide-binding</keyword>
<keyword evidence="4" id="KW-0342">GTP-binding</keyword>
<dbReference type="InterPro" id="IPR003495">
    <property type="entry name" value="CobW/HypB/UreG_nucleotide-bd"/>
</dbReference>
<dbReference type="SUPFAM" id="SSF52540">
    <property type="entry name" value="P-loop containing nucleoside triphosphate hydrolases"/>
    <property type="match status" value="1"/>
</dbReference>
<evidence type="ECO:0000256" key="2">
    <source>
        <dbReference type="ARBA" id="ARBA00022801"/>
    </source>
</evidence>
<evidence type="ECO:0000313" key="10">
    <source>
        <dbReference type="EMBL" id="KAK7207291.1"/>
    </source>
</evidence>
<dbReference type="Gene3D" id="3.40.50.300">
    <property type="entry name" value="P-loop containing nucleotide triphosphate hydrolases"/>
    <property type="match status" value="1"/>
</dbReference>
<evidence type="ECO:0000256" key="4">
    <source>
        <dbReference type="ARBA" id="ARBA00023134"/>
    </source>
</evidence>
<dbReference type="InterPro" id="IPR027417">
    <property type="entry name" value="P-loop_NTPase"/>
</dbReference>
<dbReference type="PANTHER" id="PTHR13748:SF31">
    <property type="entry name" value="ZINC-REGULATED GTPASE METALLOPROTEIN ACTIVATOR 1A-RELATED"/>
    <property type="match status" value="1"/>
</dbReference>
<name>A0ABR1FBR2_9ASCO</name>
<comment type="similarity">
    <text evidence="6">Belongs to the SIMIBI class G3E GTPase family. ZNG1 subfamily.</text>
</comment>
<gene>
    <name evidence="10" type="ORF">BZA70DRAFT_270930</name>
</gene>
<evidence type="ECO:0000256" key="3">
    <source>
        <dbReference type="ARBA" id="ARBA00022833"/>
    </source>
</evidence>
<dbReference type="SUPFAM" id="SSF90002">
    <property type="entry name" value="Hypothetical protein YjiA, C-terminal domain"/>
    <property type="match status" value="1"/>
</dbReference>
<dbReference type="PANTHER" id="PTHR13748">
    <property type="entry name" value="COBW-RELATED"/>
    <property type="match status" value="1"/>
</dbReference>
<sequence>MSDDDDEIPTLIDVQTSSVETTEAPAQINQTITQNPDEPEFKVPLTIVTGYLGAGKSTLLNKIMRKTDKKIAVIMNEFGDSIDIEKSLTVSEGEKNYTEWLEVGNGCLCCSVKDMGIAALESLMERKGKFDYILLETTGLADPGPIANMFWLDTALASSIYLDGIIVVVDAVNIIHNLDDVYLDDHHDGDETEDTRQKDATHTDKLAATSTANIQLSYADVVILNKSDLVDGKARKTIEQRIRGINALARIIPTSYAELESVEDILDIKTVDDDVSRWENAVASNSESFHDHRITTITLDLPKLSKPAYDRFDRWLQSLLWEGYVDSDHPVEIHRLKAKVCLDSGEMYVIQGVRDTYDTIPISGAQGSAAGKIVLIGKGLDLEVLQSSLKSVELNE</sequence>